<evidence type="ECO:0000259" key="5">
    <source>
        <dbReference type="PROSITE" id="PS51935"/>
    </source>
</evidence>
<dbReference type="Gene3D" id="3.90.1720.10">
    <property type="entry name" value="endopeptidase domain like (from Nostoc punctiforme)"/>
    <property type="match status" value="1"/>
</dbReference>
<evidence type="ECO:0000256" key="1">
    <source>
        <dbReference type="ARBA" id="ARBA00007074"/>
    </source>
</evidence>
<dbReference type="SUPFAM" id="SSF54001">
    <property type="entry name" value="Cysteine proteinases"/>
    <property type="match status" value="1"/>
</dbReference>
<dbReference type="EMBL" id="CP022745">
    <property type="protein sequence ID" value="ASY43049.1"/>
    <property type="molecule type" value="Genomic_DNA"/>
</dbReference>
<dbReference type="InterPro" id="IPR041382">
    <property type="entry name" value="SH3_16"/>
</dbReference>
<dbReference type="PANTHER" id="PTHR47359">
    <property type="entry name" value="PEPTIDOGLYCAN DL-ENDOPEPTIDASE CWLO"/>
    <property type="match status" value="1"/>
</dbReference>
<protein>
    <submittedName>
        <fullName evidence="6">Peptidoglycan endopeptidase</fullName>
    </submittedName>
</protein>
<accession>A0A249MPH2</accession>
<dbReference type="Pfam" id="PF18348">
    <property type="entry name" value="SH3_16"/>
    <property type="match status" value="1"/>
</dbReference>
<dbReference type="PANTHER" id="PTHR47359:SF3">
    <property type="entry name" value="NLP_P60 DOMAIN-CONTAINING PROTEIN-RELATED"/>
    <property type="match status" value="1"/>
</dbReference>
<keyword evidence="4" id="KW-0788">Thiol protease</keyword>
<dbReference type="InterPro" id="IPR051794">
    <property type="entry name" value="PG_Endopeptidase_C40"/>
</dbReference>
<organism evidence="6 7">
    <name type="scientific">Sphingobium xenophagum</name>
    <dbReference type="NCBI Taxonomy" id="121428"/>
    <lineage>
        <taxon>Bacteria</taxon>
        <taxon>Pseudomonadati</taxon>
        <taxon>Pseudomonadota</taxon>
        <taxon>Alphaproteobacteria</taxon>
        <taxon>Sphingomonadales</taxon>
        <taxon>Sphingomonadaceae</taxon>
        <taxon>Sphingobium</taxon>
    </lineage>
</organism>
<dbReference type="GO" id="GO:0006508">
    <property type="term" value="P:proteolysis"/>
    <property type="evidence" value="ECO:0007669"/>
    <property type="project" value="UniProtKB-KW"/>
</dbReference>
<dbReference type="Pfam" id="PF00877">
    <property type="entry name" value="NLPC_P60"/>
    <property type="match status" value="1"/>
</dbReference>
<dbReference type="KEGG" id="shyd:CJD35_00185"/>
<comment type="similarity">
    <text evidence="1">Belongs to the peptidase C40 family.</text>
</comment>
<evidence type="ECO:0000313" key="7">
    <source>
        <dbReference type="Proteomes" id="UP000217141"/>
    </source>
</evidence>
<dbReference type="GO" id="GO:0008234">
    <property type="term" value="F:cysteine-type peptidase activity"/>
    <property type="evidence" value="ECO:0007669"/>
    <property type="project" value="UniProtKB-KW"/>
</dbReference>
<evidence type="ECO:0000256" key="4">
    <source>
        <dbReference type="ARBA" id="ARBA00022807"/>
    </source>
</evidence>
<dbReference type="RefSeq" id="WP_017184727.1">
    <property type="nucleotide sequence ID" value="NZ_CP022745.1"/>
</dbReference>
<dbReference type="PROSITE" id="PS51935">
    <property type="entry name" value="NLPC_P60"/>
    <property type="match status" value="1"/>
</dbReference>
<evidence type="ECO:0000256" key="3">
    <source>
        <dbReference type="ARBA" id="ARBA00022801"/>
    </source>
</evidence>
<evidence type="ECO:0000256" key="2">
    <source>
        <dbReference type="ARBA" id="ARBA00022670"/>
    </source>
</evidence>
<dbReference type="InterPro" id="IPR038765">
    <property type="entry name" value="Papain-like_cys_pep_sf"/>
</dbReference>
<sequence>MTGTNNPARNEPPERTRFKLGGRSVALDRRVHAARGDLADLALAGTLFSAHYARAVPLTCVAPGSPILTAPSATGEAVSELLRGETFHALDVMTDWAWGFCGHDGYVGYIRREALDVLEPVSHRIIVNTAPLFSAPDIKAPIADYWPGGALFSGEAEDGFIACAEGFIHMRHATPLDTIAADWVAVAERYLGQPYVWGGRGHRGIDCSGLVQVALGQCGISVPRDTDLQCEGIGNPIDSEAVLQRGDILFFPRHVGIMIDGKTLLHANAHWMAVVAEPLADVVARLAGDHAQPIIARRRIGA</sequence>
<proteinExistence type="inferred from homology"/>
<feature type="domain" description="NlpC/P60" evidence="5">
    <location>
        <begin position="177"/>
        <end position="301"/>
    </location>
</feature>
<reference evidence="6 7" key="1">
    <citation type="submission" date="2017-08" db="EMBL/GenBank/DDBJ databases">
        <title>Whole Genome Sequence of Sphingobium hydrophobicum C1: Insights into Adaption to the Electronic-waste Contaminated Sediment.</title>
        <authorList>
            <person name="Song D."/>
            <person name="Chen X."/>
            <person name="Xu M."/>
        </authorList>
    </citation>
    <scope>NUCLEOTIDE SEQUENCE [LARGE SCALE GENOMIC DNA]</scope>
    <source>
        <strain evidence="6 7">C1</strain>
    </source>
</reference>
<evidence type="ECO:0000313" key="6">
    <source>
        <dbReference type="EMBL" id="ASY43049.1"/>
    </source>
</evidence>
<dbReference type="AlphaFoldDB" id="A0A249MPH2"/>
<gene>
    <name evidence="6" type="ORF">CJD35_00185</name>
</gene>
<name>A0A249MPH2_SPHXE</name>
<keyword evidence="2" id="KW-0645">Protease</keyword>
<dbReference type="Proteomes" id="UP000217141">
    <property type="component" value="Chromosome I"/>
</dbReference>
<dbReference type="InterPro" id="IPR000064">
    <property type="entry name" value="NLP_P60_dom"/>
</dbReference>
<keyword evidence="3" id="KW-0378">Hydrolase</keyword>